<dbReference type="Gene3D" id="3.90.79.10">
    <property type="entry name" value="Nucleoside Triphosphate Pyrophosphohydrolase"/>
    <property type="match status" value="1"/>
</dbReference>
<gene>
    <name evidence="20" type="ORF">NS226_09965</name>
</gene>
<name>A0A175R9H7_9HYPH</name>
<evidence type="ECO:0000256" key="3">
    <source>
        <dbReference type="ARBA" id="ARBA00022457"/>
    </source>
</evidence>
<dbReference type="eggNOG" id="COG0494">
    <property type="taxonomic scope" value="Bacteria"/>
</dbReference>
<evidence type="ECO:0000256" key="5">
    <source>
        <dbReference type="ARBA" id="ARBA00022723"/>
    </source>
</evidence>
<evidence type="ECO:0000256" key="7">
    <source>
        <dbReference type="ARBA" id="ARBA00022801"/>
    </source>
</evidence>
<dbReference type="GO" id="GO:0008413">
    <property type="term" value="F:8-oxo-7,8-dihydroguanosine triphosphate pyrophosphatase activity"/>
    <property type="evidence" value="ECO:0007669"/>
    <property type="project" value="InterPro"/>
</dbReference>
<comment type="similarity">
    <text evidence="2">Belongs to the Nudix hydrolase family.</text>
</comment>
<evidence type="ECO:0000256" key="4">
    <source>
        <dbReference type="ARBA" id="ARBA00022705"/>
    </source>
</evidence>
<dbReference type="InterPro" id="IPR029119">
    <property type="entry name" value="MutY_C"/>
</dbReference>
<evidence type="ECO:0000256" key="8">
    <source>
        <dbReference type="ARBA" id="ARBA00022842"/>
    </source>
</evidence>
<dbReference type="PANTHER" id="PTHR47707">
    <property type="entry name" value="8-OXO-DGTP DIPHOSPHATASE"/>
    <property type="match status" value="1"/>
</dbReference>
<feature type="binding site" evidence="18">
    <location>
        <position position="40"/>
    </location>
    <ligand>
        <name>Mg(2+)</name>
        <dbReference type="ChEBI" id="CHEBI:18420"/>
    </ligand>
</feature>
<dbReference type="GO" id="GO:0046872">
    <property type="term" value="F:metal ion binding"/>
    <property type="evidence" value="ECO:0007669"/>
    <property type="project" value="UniProtKB-KW"/>
</dbReference>
<keyword evidence="6" id="KW-0227">DNA damage</keyword>
<feature type="binding site" evidence="18">
    <location>
        <position position="60"/>
    </location>
    <ligand>
        <name>Mg(2+)</name>
        <dbReference type="ChEBI" id="CHEBI:18420"/>
    </ligand>
</feature>
<feature type="binding site" evidence="17">
    <location>
        <position position="26"/>
    </location>
    <ligand>
        <name>8-oxo-dGTP</name>
        <dbReference type="ChEBI" id="CHEBI:77896"/>
    </ligand>
</feature>
<evidence type="ECO:0000256" key="6">
    <source>
        <dbReference type="ARBA" id="ARBA00022763"/>
    </source>
</evidence>
<reference evidence="20 21" key="1">
    <citation type="journal article" date="2016" name="Front. Microbiol.">
        <title>Genomic Resource of Rice Seed Associated Bacteria.</title>
        <authorList>
            <person name="Midha S."/>
            <person name="Bansal K."/>
            <person name="Sharma S."/>
            <person name="Kumar N."/>
            <person name="Patil P.P."/>
            <person name="Chaudhry V."/>
            <person name="Patil P.B."/>
        </authorList>
    </citation>
    <scope>NUCLEOTIDE SEQUENCE [LARGE SCALE GENOMIC DNA]</scope>
    <source>
        <strain evidence="20 21">NS226</strain>
    </source>
</reference>
<dbReference type="PANTHER" id="PTHR47707:SF1">
    <property type="entry name" value="NUDIX HYDROLASE FAMILY PROTEIN"/>
    <property type="match status" value="1"/>
</dbReference>
<keyword evidence="4" id="KW-0235">DNA replication</keyword>
<dbReference type="InterPro" id="IPR047127">
    <property type="entry name" value="MutT-like"/>
</dbReference>
<organism evidence="20 21">
    <name type="scientific">Aureimonas ureilytica</name>
    <dbReference type="NCBI Taxonomy" id="401562"/>
    <lineage>
        <taxon>Bacteria</taxon>
        <taxon>Pseudomonadati</taxon>
        <taxon>Pseudomonadota</taxon>
        <taxon>Alphaproteobacteria</taxon>
        <taxon>Hyphomicrobiales</taxon>
        <taxon>Aurantimonadaceae</taxon>
        <taxon>Aureimonas</taxon>
    </lineage>
</organism>
<dbReference type="OrthoDB" id="9810648at2"/>
<dbReference type="GO" id="GO:0044715">
    <property type="term" value="F:8-oxo-dGDP phosphatase activity"/>
    <property type="evidence" value="ECO:0007669"/>
    <property type="project" value="TreeGrafter"/>
</dbReference>
<dbReference type="InterPro" id="IPR020084">
    <property type="entry name" value="NUDIX_hydrolase_CS"/>
</dbReference>
<keyword evidence="3" id="KW-0515">Mutator protein</keyword>
<dbReference type="InterPro" id="IPR020476">
    <property type="entry name" value="Nudix_hydrolase"/>
</dbReference>
<evidence type="ECO:0000256" key="12">
    <source>
        <dbReference type="ARBA" id="ARBA00038905"/>
    </source>
</evidence>
<keyword evidence="9" id="KW-0234">DNA repair</keyword>
<proteinExistence type="inferred from homology"/>
<protein>
    <recommendedName>
        <fullName evidence="13">8-oxo-dGTP diphosphatase</fullName>
        <ecNumber evidence="12">3.6.1.55</ecNumber>
    </recommendedName>
    <alternativeName>
        <fullName evidence="16">7,8-dihydro-8-oxoguanine-triphosphatase</fullName>
    </alternativeName>
    <alternativeName>
        <fullName evidence="15">Mutator protein MutT</fullName>
    </alternativeName>
    <alternativeName>
        <fullName evidence="14">dGTP pyrophosphohydrolase</fullName>
    </alternativeName>
</protein>
<dbReference type="Proteomes" id="UP000078272">
    <property type="component" value="Unassembled WGS sequence"/>
</dbReference>
<dbReference type="Pfam" id="PF14815">
    <property type="entry name" value="NUDIX_4"/>
    <property type="match status" value="1"/>
</dbReference>
<dbReference type="GO" id="GO:0035539">
    <property type="term" value="F:8-oxo-7,8-dihydrodeoxyguanosine triphosphate pyrophosphatase activity"/>
    <property type="evidence" value="ECO:0007669"/>
    <property type="project" value="UniProtKB-EC"/>
</dbReference>
<evidence type="ECO:0000256" key="17">
    <source>
        <dbReference type="PIRSR" id="PIRSR603561-1"/>
    </source>
</evidence>
<dbReference type="GO" id="GO:0006281">
    <property type="term" value="P:DNA repair"/>
    <property type="evidence" value="ECO:0007669"/>
    <property type="project" value="UniProtKB-KW"/>
</dbReference>
<dbReference type="CDD" id="cd03425">
    <property type="entry name" value="NUDIX_MutT_NudA_like"/>
    <property type="match status" value="1"/>
</dbReference>
<keyword evidence="5 18" id="KW-0479">Metal-binding</keyword>
<evidence type="ECO:0000313" key="20">
    <source>
        <dbReference type="EMBL" id="KTQ95736.1"/>
    </source>
</evidence>
<comment type="caution">
    <text evidence="20">The sequence shown here is derived from an EMBL/GenBank/DDBJ whole genome shotgun (WGS) entry which is preliminary data.</text>
</comment>
<dbReference type="PATRIC" id="fig|401562.3.peg.1466"/>
<dbReference type="InterPro" id="IPR015797">
    <property type="entry name" value="NUDIX_hydrolase-like_dom_sf"/>
</dbReference>
<evidence type="ECO:0000256" key="18">
    <source>
        <dbReference type="PIRSR" id="PIRSR603561-2"/>
    </source>
</evidence>
<sequence>MPTPRLLLVAACALIDADNRILLTERPEGKSLAGLWEFPGGKVEAGETPEETLIRELREEIGVETKADCLAPLTFASHTYEDFHLLMPLYVCRRFEGIARGLEGQQIKWVRAADLRAYPMPPADLPLIPFLVDLL</sequence>
<evidence type="ECO:0000256" key="16">
    <source>
        <dbReference type="ARBA" id="ARBA00042798"/>
    </source>
</evidence>
<evidence type="ECO:0000256" key="9">
    <source>
        <dbReference type="ARBA" id="ARBA00023204"/>
    </source>
</evidence>
<evidence type="ECO:0000256" key="14">
    <source>
        <dbReference type="ARBA" id="ARBA00041592"/>
    </source>
</evidence>
<dbReference type="RefSeq" id="WP_058634872.1">
    <property type="nucleotide sequence ID" value="NZ_LDPZ01000020.1"/>
</dbReference>
<dbReference type="STRING" id="401562.NS365_02210"/>
<feature type="binding site" evidence="17">
    <location>
        <begin position="37"/>
        <end position="40"/>
    </location>
    <ligand>
        <name>8-oxo-dGTP</name>
        <dbReference type="ChEBI" id="CHEBI:77896"/>
    </ligand>
</feature>
<keyword evidence="8 18" id="KW-0460">Magnesium</keyword>
<dbReference type="PROSITE" id="PS51462">
    <property type="entry name" value="NUDIX"/>
    <property type="match status" value="1"/>
</dbReference>
<dbReference type="InterPro" id="IPR003561">
    <property type="entry name" value="Mutator_MutT"/>
</dbReference>
<accession>A0A175R9H7</accession>
<evidence type="ECO:0000256" key="10">
    <source>
        <dbReference type="ARBA" id="ARBA00035861"/>
    </source>
</evidence>
<dbReference type="SUPFAM" id="SSF55811">
    <property type="entry name" value="Nudix"/>
    <property type="match status" value="1"/>
</dbReference>
<dbReference type="PRINTS" id="PR00502">
    <property type="entry name" value="NUDIXFAMILY"/>
</dbReference>
<dbReference type="FunFam" id="3.90.79.10:FF:000014">
    <property type="entry name" value="8-oxo-dGTP diphosphatase MutT"/>
    <property type="match status" value="1"/>
</dbReference>
<feature type="domain" description="Nudix hydrolase" evidence="19">
    <location>
        <begin position="4"/>
        <end position="133"/>
    </location>
</feature>
<evidence type="ECO:0000256" key="2">
    <source>
        <dbReference type="ARBA" id="ARBA00005582"/>
    </source>
</evidence>
<evidence type="ECO:0000256" key="15">
    <source>
        <dbReference type="ARBA" id="ARBA00041979"/>
    </source>
</evidence>
<dbReference type="EMBL" id="LDPZ01000020">
    <property type="protein sequence ID" value="KTQ95736.1"/>
    <property type="molecule type" value="Genomic_DNA"/>
</dbReference>
<comment type="catalytic activity">
    <reaction evidence="10">
        <text>8-oxo-dGTP + H2O = 8-oxo-dGMP + diphosphate + H(+)</text>
        <dbReference type="Rhea" id="RHEA:31575"/>
        <dbReference type="ChEBI" id="CHEBI:15377"/>
        <dbReference type="ChEBI" id="CHEBI:15378"/>
        <dbReference type="ChEBI" id="CHEBI:33019"/>
        <dbReference type="ChEBI" id="CHEBI:63224"/>
        <dbReference type="ChEBI" id="CHEBI:77896"/>
        <dbReference type="EC" id="3.6.1.55"/>
    </reaction>
</comment>
<dbReference type="GO" id="GO:0006260">
    <property type="term" value="P:DNA replication"/>
    <property type="evidence" value="ECO:0007669"/>
    <property type="project" value="UniProtKB-KW"/>
</dbReference>
<comment type="catalytic activity">
    <reaction evidence="11">
        <text>8-oxo-GTP + H2O = 8-oxo-GMP + diphosphate + H(+)</text>
        <dbReference type="Rhea" id="RHEA:67616"/>
        <dbReference type="ChEBI" id="CHEBI:15377"/>
        <dbReference type="ChEBI" id="CHEBI:15378"/>
        <dbReference type="ChEBI" id="CHEBI:33019"/>
        <dbReference type="ChEBI" id="CHEBI:143553"/>
        <dbReference type="ChEBI" id="CHEBI:145694"/>
    </reaction>
</comment>
<dbReference type="InterPro" id="IPR000086">
    <property type="entry name" value="NUDIX_hydrolase_dom"/>
</dbReference>
<keyword evidence="7 20" id="KW-0378">Hydrolase</keyword>
<evidence type="ECO:0000313" key="21">
    <source>
        <dbReference type="Proteomes" id="UP000078272"/>
    </source>
</evidence>
<evidence type="ECO:0000256" key="13">
    <source>
        <dbReference type="ARBA" id="ARBA00040794"/>
    </source>
</evidence>
<dbReference type="GO" id="GO:0044716">
    <property type="term" value="F:8-oxo-GDP phosphatase activity"/>
    <property type="evidence" value="ECO:0007669"/>
    <property type="project" value="TreeGrafter"/>
</dbReference>
<evidence type="ECO:0000256" key="1">
    <source>
        <dbReference type="ARBA" id="ARBA00001946"/>
    </source>
</evidence>
<dbReference type="NCBIfam" id="TIGR00586">
    <property type="entry name" value="mutt"/>
    <property type="match status" value="1"/>
</dbReference>
<dbReference type="EC" id="3.6.1.55" evidence="12"/>
<dbReference type="PROSITE" id="PS00893">
    <property type="entry name" value="NUDIX_BOX"/>
    <property type="match status" value="1"/>
</dbReference>
<evidence type="ECO:0000259" key="19">
    <source>
        <dbReference type="PROSITE" id="PS51462"/>
    </source>
</evidence>
<comment type="cofactor">
    <cofactor evidence="1 18">
        <name>Mg(2+)</name>
        <dbReference type="ChEBI" id="CHEBI:18420"/>
    </cofactor>
</comment>
<dbReference type="AlphaFoldDB" id="A0A175R9H7"/>
<evidence type="ECO:0000256" key="11">
    <source>
        <dbReference type="ARBA" id="ARBA00036904"/>
    </source>
</evidence>